<dbReference type="EMBL" id="JABBNT010000003">
    <property type="protein sequence ID" value="NMM44907.1"/>
    <property type="molecule type" value="Genomic_DNA"/>
</dbReference>
<name>A0A7Y0E0C3_9PROT</name>
<dbReference type="Gene3D" id="3.30.300.90">
    <property type="entry name" value="BolA-like"/>
    <property type="match status" value="1"/>
</dbReference>
<dbReference type="InterPro" id="IPR002634">
    <property type="entry name" value="BolA"/>
</dbReference>
<comment type="similarity">
    <text evidence="1">Belongs to the BolA/IbaG family.</text>
</comment>
<dbReference type="RefSeq" id="WP_169625293.1">
    <property type="nucleotide sequence ID" value="NZ_JABBNT010000003.1"/>
</dbReference>
<organism evidence="2 3">
    <name type="scientific">Pacificispira spongiicola</name>
    <dbReference type="NCBI Taxonomy" id="2729598"/>
    <lineage>
        <taxon>Bacteria</taxon>
        <taxon>Pseudomonadati</taxon>
        <taxon>Pseudomonadota</taxon>
        <taxon>Alphaproteobacteria</taxon>
        <taxon>Rhodospirillales</taxon>
        <taxon>Rhodospirillaceae</taxon>
        <taxon>Pacificispira</taxon>
    </lineage>
</organism>
<evidence type="ECO:0000256" key="1">
    <source>
        <dbReference type="RuleBase" id="RU003860"/>
    </source>
</evidence>
<dbReference type="GO" id="GO:0016226">
    <property type="term" value="P:iron-sulfur cluster assembly"/>
    <property type="evidence" value="ECO:0007669"/>
    <property type="project" value="TreeGrafter"/>
</dbReference>
<dbReference type="Proteomes" id="UP000539372">
    <property type="component" value="Unassembled WGS sequence"/>
</dbReference>
<gene>
    <name evidence="2" type="ORF">HH303_10495</name>
</gene>
<sequence length="89" mass="9472">MNPVEQAIETKLRAAFSPEDLVVENDSHRHAGHAGSPGTGSSHFNVAMTAAAFDGLSRVDRQRRVYAVLAEELAGPVHALALRLKAPGE</sequence>
<accession>A0A7Y0E0C3</accession>
<dbReference type="AlphaFoldDB" id="A0A7Y0E0C3"/>
<dbReference type="Pfam" id="PF01722">
    <property type="entry name" value="BolA"/>
    <property type="match status" value="1"/>
</dbReference>
<comment type="caution">
    <text evidence="2">The sequence shown here is derived from an EMBL/GenBank/DDBJ whole genome shotgun (WGS) entry which is preliminary data.</text>
</comment>
<dbReference type="PIRSF" id="PIRSF003113">
    <property type="entry name" value="BolA"/>
    <property type="match status" value="1"/>
</dbReference>
<protein>
    <submittedName>
        <fullName evidence="2">BolA family transcriptional regulator</fullName>
    </submittedName>
</protein>
<reference evidence="2 3" key="1">
    <citation type="submission" date="2020-04" db="EMBL/GenBank/DDBJ databases">
        <title>Rhodospirillaceae bacterium KN72 isolated from deep sea.</title>
        <authorList>
            <person name="Zhang D.-C."/>
        </authorList>
    </citation>
    <scope>NUCLEOTIDE SEQUENCE [LARGE SCALE GENOMIC DNA]</scope>
    <source>
        <strain evidence="2 3">KN72</strain>
    </source>
</reference>
<dbReference type="PANTHER" id="PTHR46230">
    <property type="match status" value="1"/>
</dbReference>
<dbReference type="PANTHER" id="PTHR46230:SF7">
    <property type="entry name" value="BOLA-LIKE PROTEIN 1"/>
    <property type="match status" value="1"/>
</dbReference>
<keyword evidence="3" id="KW-1185">Reference proteome</keyword>
<dbReference type="SUPFAM" id="SSF82657">
    <property type="entry name" value="BolA-like"/>
    <property type="match status" value="1"/>
</dbReference>
<proteinExistence type="inferred from homology"/>
<dbReference type="InterPro" id="IPR036065">
    <property type="entry name" value="BolA-like_sf"/>
</dbReference>
<evidence type="ECO:0000313" key="2">
    <source>
        <dbReference type="EMBL" id="NMM44907.1"/>
    </source>
</evidence>
<evidence type="ECO:0000313" key="3">
    <source>
        <dbReference type="Proteomes" id="UP000539372"/>
    </source>
</evidence>